<dbReference type="EMBL" id="CASHTH010001074">
    <property type="protein sequence ID" value="CAI8010993.1"/>
    <property type="molecule type" value="Genomic_DNA"/>
</dbReference>
<evidence type="ECO:0000313" key="1">
    <source>
        <dbReference type="EMBL" id="CAI8010993.1"/>
    </source>
</evidence>
<protein>
    <submittedName>
        <fullName evidence="1">Uncharacterized protein</fullName>
    </submittedName>
</protein>
<feature type="non-terminal residue" evidence="1">
    <location>
        <position position="1"/>
    </location>
</feature>
<organism evidence="1 2">
    <name type="scientific">Geodia barretti</name>
    <name type="common">Barrett's horny sponge</name>
    <dbReference type="NCBI Taxonomy" id="519541"/>
    <lineage>
        <taxon>Eukaryota</taxon>
        <taxon>Metazoa</taxon>
        <taxon>Porifera</taxon>
        <taxon>Demospongiae</taxon>
        <taxon>Heteroscleromorpha</taxon>
        <taxon>Tetractinellida</taxon>
        <taxon>Astrophorina</taxon>
        <taxon>Geodiidae</taxon>
        <taxon>Geodia</taxon>
    </lineage>
</organism>
<proteinExistence type="predicted"/>
<comment type="caution">
    <text evidence="1">The sequence shown here is derived from an EMBL/GenBank/DDBJ whole genome shotgun (WGS) entry which is preliminary data.</text>
</comment>
<dbReference type="AlphaFoldDB" id="A0AA35RGD1"/>
<accession>A0AA35RGD1</accession>
<name>A0AA35RGD1_GEOBA</name>
<gene>
    <name evidence="1" type="ORF">GBAR_LOCUS7147</name>
</gene>
<dbReference type="Proteomes" id="UP001174909">
    <property type="component" value="Unassembled WGS sequence"/>
</dbReference>
<reference evidence="1" key="1">
    <citation type="submission" date="2023-03" db="EMBL/GenBank/DDBJ databases">
        <authorList>
            <person name="Steffen K."/>
            <person name="Cardenas P."/>
        </authorList>
    </citation>
    <scope>NUCLEOTIDE SEQUENCE</scope>
</reference>
<sequence>MVGGGQNCSRQPLEECKVNSEPNCTCETLNCSRQPLEECTCDTPVEQNCSRNLVEECKAYCDTDCPREEVLSNYECGGTGGWRRVVYLNMTDPNTNCPPGWQLSGQSKRSC</sequence>
<keyword evidence="2" id="KW-1185">Reference proteome</keyword>
<evidence type="ECO:0000313" key="2">
    <source>
        <dbReference type="Proteomes" id="UP001174909"/>
    </source>
</evidence>